<feature type="domain" description="Nuclear receptor" evidence="11">
    <location>
        <begin position="19"/>
        <end position="94"/>
    </location>
</feature>
<comment type="subcellular location">
    <subcellularLocation>
        <location evidence="9">Nucleus</location>
    </subcellularLocation>
</comment>
<evidence type="ECO:0000256" key="7">
    <source>
        <dbReference type="ARBA" id="ARBA00023170"/>
    </source>
</evidence>
<keyword evidence="1 9" id="KW-0479">Metal-binding</keyword>
<dbReference type="SMART" id="SM00399">
    <property type="entry name" value="ZnF_C4"/>
    <property type="match status" value="1"/>
</dbReference>
<evidence type="ECO:0000256" key="3">
    <source>
        <dbReference type="ARBA" id="ARBA00022833"/>
    </source>
</evidence>
<dbReference type="InterPro" id="IPR000536">
    <property type="entry name" value="Nucl_hrmn_rcpt_lig-bd"/>
</dbReference>
<evidence type="ECO:0000256" key="1">
    <source>
        <dbReference type="ARBA" id="ARBA00022723"/>
    </source>
</evidence>
<keyword evidence="5 9" id="KW-0238">DNA-binding</keyword>
<keyword evidence="8 9" id="KW-0539">Nucleus</keyword>
<evidence type="ECO:0000313" key="14">
    <source>
        <dbReference type="RefSeq" id="XP_012935014.1"/>
    </source>
</evidence>
<dbReference type="PANTHER" id="PTHR24082:SF506">
    <property type="entry name" value="NR LBD DOMAIN-CONTAINING PROTEIN"/>
    <property type="match status" value="1"/>
</dbReference>
<evidence type="ECO:0000256" key="5">
    <source>
        <dbReference type="ARBA" id="ARBA00023125"/>
    </source>
</evidence>
<dbReference type="PROSITE" id="PS51843">
    <property type="entry name" value="NR_LBD"/>
    <property type="match status" value="1"/>
</dbReference>
<dbReference type="RefSeq" id="XP_012935014.1">
    <property type="nucleotide sequence ID" value="XM_013079560.2"/>
</dbReference>
<dbReference type="CDD" id="cd06916">
    <property type="entry name" value="NR_DBD_like"/>
    <property type="match status" value="1"/>
</dbReference>
<dbReference type="PANTHER" id="PTHR24082">
    <property type="entry name" value="NUCLEAR HORMONE RECEPTOR"/>
    <property type="match status" value="1"/>
</dbReference>
<evidence type="ECO:0000256" key="4">
    <source>
        <dbReference type="ARBA" id="ARBA00023015"/>
    </source>
</evidence>
<dbReference type="InterPro" id="IPR050234">
    <property type="entry name" value="Nuclear_hormone_rcpt_NR1"/>
</dbReference>
<accession>A0ABM0ZV08</accession>
<feature type="region of interest" description="Disordered" evidence="10">
    <location>
        <begin position="240"/>
        <end position="282"/>
    </location>
</feature>
<dbReference type="SUPFAM" id="SSF57716">
    <property type="entry name" value="Glucocorticoid receptor-like (DNA-binding domain)"/>
    <property type="match status" value="1"/>
</dbReference>
<evidence type="ECO:0000259" key="12">
    <source>
        <dbReference type="PROSITE" id="PS51843"/>
    </source>
</evidence>
<keyword evidence="6 9" id="KW-0804">Transcription</keyword>
<evidence type="ECO:0000256" key="10">
    <source>
        <dbReference type="SAM" id="MobiDB-lite"/>
    </source>
</evidence>
<name>A0ABM0ZV08_APLCA</name>
<comment type="similarity">
    <text evidence="9">Belongs to the nuclear hormone receptor family.</text>
</comment>
<organism evidence="13 14">
    <name type="scientific">Aplysia californica</name>
    <name type="common">California sea hare</name>
    <dbReference type="NCBI Taxonomy" id="6500"/>
    <lineage>
        <taxon>Eukaryota</taxon>
        <taxon>Metazoa</taxon>
        <taxon>Spiralia</taxon>
        <taxon>Lophotrochozoa</taxon>
        <taxon>Mollusca</taxon>
        <taxon>Gastropoda</taxon>
        <taxon>Heterobranchia</taxon>
        <taxon>Euthyneura</taxon>
        <taxon>Tectipleura</taxon>
        <taxon>Aplysiida</taxon>
        <taxon>Aplysioidea</taxon>
        <taxon>Aplysiidae</taxon>
        <taxon>Aplysia</taxon>
    </lineage>
</organism>
<dbReference type="PRINTS" id="PR00047">
    <property type="entry name" value="STROIDFINGER"/>
</dbReference>
<dbReference type="PROSITE" id="PS00031">
    <property type="entry name" value="NUCLEAR_REC_DBD_1"/>
    <property type="match status" value="1"/>
</dbReference>
<dbReference type="PROSITE" id="PS51030">
    <property type="entry name" value="NUCLEAR_REC_DBD_2"/>
    <property type="match status" value="1"/>
</dbReference>
<evidence type="ECO:0000313" key="13">
    <source>
        <dbReference type="Proteomes" id="UP000694888"/>
    </source>
</evidence>
<dbReference type="InterPro" id="IPR035500">
    <property type="entry name" value="NHR-like_dom_sf"/>
</dbReference>
<feature type="compositionally biased region" description="Polar residues" evidence="10">
    <location>
        <begin position="259"/>
        <end position="268"/>
    </location>
</feature>
<feature type="domain" description="NR LBD" evidence="12">
    <location>
        <begin position="354"/>
        <end position="620"/>
    </location>
</feature>
<evidence type="ECO:0000256" key="9">
    <source>
        <dbReference type="RuleBase" id="RU004334"/>
    </source>
</evidence>
<reference evidence="14" key="1">
    <citation type="submission" date="2025-08" db="UniProtKB">
        <authorList>
            <consortium name="RefSeq"/>
        </authorList>
    </citation>
    <scope>IDENTIFICATION</scope>
</reference>
<dbReference type="Pfam" id="PF00105">
    <property type="entry name" value="zf-C4"/>
    <property type="match status" value="1"/>
</dbReference>
<feature type="compositionally biased region" description="Low complexity" evidence="10">
    <location>
        <begin position="248"/>
        <end position="258"/>
    </location>
</feature>
<sequence>MRGKRRPPEERISNVAGPLPPCRVCGEQAAGFHYGVNTCEACKGFFRRSLVRNGDYECIGNGECVIGENRRKSCPKCRYLKCLAVGMSKDAIKTGRYTYMKRTQDTLEIQMLQEASQSSQDFRAFHSSRLAAAISENLRKRSPAPTPKTSSLTPPPPMDLSTQSGNSSLAASPLTSLAASPISTHTHTSSSPFPEIECLPGEQLQGAGKKVRTGARPDFEVSQDSLLSEAPFQRQLVNMPAEPSEIRSQSSSSSCSSSMQATPDSVPTSPADCSGTAANSPMQCSSLMSPPSVGEVNNPHGGMYRSNGGDLSGESLMPCPFSPVSMSLSPESVDSPCSLSLSVICPWQDYSEEDLRELIDTLVAGHHELVQDSNCYSNEYLEEKFKECAERCKLKVEVFGDMGTLEKDEALDIYNSTGLDVDGRIEDIDYCVGRMDQDIRQMISFLKLIPGFKSLRIADQTVLVKASIYELFTLSYYRGYNRERWVVVELGRSYCIHDLERIHDKTFLDIIFDMTERLQKLNISYEIMVIMKAVCLFFPDRVELADRYEVERLHQRMVQCLMLLLRITFPDHHGEMLSRIVNFLSGMRTVDKDCRDTFRRMGLESYSAIQSRPVLIELFSGSVS</sequence>
<dbReference type="InterPro" id="IPR013088">
    <property type="entry name" value="Znf_NHR/GATA"/>
</dbReference>
<dbReference type="InterPro" id="IPR001628">
    <property type="entry name" value="Znf_hrmn_rcpt"/>
</dbReference>
<keyword evidence="2 9" id="KW-0863">Zinc-finger</keyword>
<keyword evidence="7 9" id="KW-0675">Receptor</keyword>
<keyword evidence="3 9" id="KW-0862">Zinc</keyword>
<proteinExistence type="inferred from homology"/>
<dbReference type="GeneID" id="101862333"/>
<keyword evidence="4 9" id="KW-0805">Transcription regulation</keyword>
<dbReference type="PRINTS" id="PR00398">
    <property type="entry name" value="STRDHORMONER"/>
</dbReference>
<dbReference type="Gene3D" id="3.30.50.10">
    <property type="entry name" value="Erythroid Transcription Factor GATA-1, subunit A"/>
    <property type="match status" value="1"/>
</dbReference>
<protein>
    <submittedName>
        <fullName evidence="14">Nuclear receptor ROR-gamma</fullName>
    </submittedName>
</protein>
<evidence type="ECO:0000256" key="6">
    <source>
        <dbReference type="ARBA" id="ARBA00023163"/>
    </source>
</evidence>
<gene>
    <name evidence="14" type="primary">LOC101862333</name>
</gene>
<dbReference type="Proteomes" id="UP000694888">
    <property type="component" value="Unplaced"/>
</dbReference>
<evidence type="ECO:0000256" key="2">
    <source>
        <dbReference type="ARBA" id="ARBA00022771"/>
    </source>
</evidence>
<dbReference type="Pfam" id="PF00104">
    <property type="entry name" value="Hormone_recep"/>
    <property type="match status" value="1"/>
</dbReference>
<dbReference type="SMART" id="SM00430">
    <property type="entry name" value="HOLI"/>
    <property type="match status" value="1"/>
</dbReference>
<feature type="region of interest" description="Disordered" evidence="10">
    <location>
        <begin position="135"/>
        <end position="171"/>
    </location>
</feature>
<dbReference type="Gene3D" id="1.10.565.10">
    <property type="entry name" value="Retinoid X Receptor"/>
    <property type="match status" value="1"/>
</dbReference>
<dbReference type="SUPFAM" id="SSF48508">
    <property type="entry name" value="Nuclear receptor ligand-binding domain"/>
    <property type="match status" value="1"/>
</dbReference>
<evidence type="ECO:0000256" key="8">
    <source>
        <dbReference type="ARBA" id="ARBA00023242"/>
    </source>
</evidence>
<evidence type="ECO:0000259" key="11">
    <source>
        <dbReference type="PROSITE" id="PS51030"/>
    </source>
</evidence>
<dbReference type="InterPro" id="IPR001723">
    <property type="entry name" value="Nuclear_hrmn_rcpt"/>
</dbReference>
<keyword evidence="13" id="KW-1185">Reference proteome</keyword>